<evidence type="ECO:0000256" key="4">
    <source>
        <dbReference type="ARBA" id="ARBA00022737"/>
    </source>
</evidence>
<evidence type="ECO:0000256" key="3">
    <source>
        <dbReference type="ARBA" id="ARBA00022614"/>
    </source>
</evidence>
<comment type="caution">
    <text evidence="6">The sequence shown here is derived from an EMBL/GenBank/DDBJ whole genome shotgun (WGS) entry which is preliminary data.</text>
</comment>
<dbReference type="PROSITE" id="PS51450">
    <property type="entry name" value="LRR"/>
    <property type="match status" value="3"/>
</dbReference>
<accession>A0A835YXQ6</accession>
<evidence type="ECO:0000313" key="6">
    <source>
        <dbReference type="EMBL" id="KAG5182774.1"/>
    </source>
</evidence>
<dbReference type="InterPro" id="IPR001611">
    <property type="entry name" value="Leu-rich_rpt"/>
</dbReference>
<protein>
    <submittedName>
        <fullName evidence="6">Uncharacterized protein</fullName>
    </submittedName>
</protein>
<evidence type="ECO:0000256" key="1">
    <source>
        <dbReference type="ARBA" id="ARBA00004496"/>
    </source>
</evidence>
<dbReference type="OrthoDB" id="430293at2759"/>
<comment type="subcellular location">
    <subcellularLocation>
        <location evidence="1">Cytoplasm</location>
    </subcellularLocation>
</comment>
<keyword evidence="3" id="KW-0433">Leucine-rich repeat</keyword>
<feature type="region of interest" description="Disordered" evidence="5">
    <location>
        <begin position="19"/>
        <end position="43"/>
    </location>
</feature>
<sequence length="457" mass="50324">MISKLRLFAASLGSAIGNNANSGGATGVPDKAPAVQTPKQDGQRQAALPNAIDFLEQLLDYMQRQAAAHQCELPGQQQQLQPLFALSAAVIVRLDAYMSQYLCHQRQHHHVTSVRTTSAASSQLQSQQLQSAYRNQLLGQLYHNVRAVTRLRIVSGHSPLPLSTSIHLATFPALQYLHITGISASQLQDIYSLRLQLRLLSVDHCANVGLAALLLPHHAHDGATNNTSAAYADGWGAELTELGMSTGQLPEGIAAWTKLEVLQLRTCGVKATDPSLRLLPAVRYLDLSYNRIEDLEFFQDCIKLNHLDLSHNSISCLVDVHLTLGNVHTLLLGSNAIRTTEGLERLLALEVLDLEHNRIFDDEDVARLGLLPCLAHLTLRGNPVARQKGNRRKGGVHALADAEFTLDGKAVSGIERAALAKQRRQLIKQAKHHCWLPQQRRLRFQQLSGRAVFVCRQ</sequence>
<dbReference type="Gene3D" id="3.80.10.10">
    <property type="entry name" value="Ribonuclease Inhibitor"/>
    <property type="match status" value="2"/>
</dbReference>
<dbReference type="SUPFAM" id="SSF52075">
    <property type="entry name" value="Outer arm dynein light chain 1"/>
    <property type="match status" value="1"/>
</dbReference>
<reference evidence="6" key="1">
    <citation type="submission" date="2021-02" db="EMBL/GenBank/DDBJ databases">
        <title>First Annotated Genome of the Yellow-green Alga Tribonema minus.</title>
        <authorList>
            <person name="Mahan K.M."/>
        </authorList>
    </citation>
    <scope>NUCLEOTIDE SEQUENCE</scope>
    <source>
        <strain evidence="6">UTEX B ZZ1240</strain>
    </source>
</reference>
<dbReference type="GO" id="GO:0005737">
    <property type="term" value="C:cytoplasm"/>
    <property type="evidence" value="ECO:0007669"/>
    <property type="project" value="UniProtKB-SubCell"/>
</dbReference>
<evidence type="ECO:0000313" key="7">
    <source>
        <dbReference type="Proteomes" id="UP000664859"/>
    </source>
</evidence>
<proteinExistence type="predicted"/>
<gene>
    <name evidence="6" type="ORF">JKP88DRAFT_245388</name>
</gene>
<dbReference type="Proteomes" id="UP000664859">
    <property type="component" value="Unassembled WGS sequence"/>
</dbReference>
<dbReference type="PANTHER" id="PTHR15454:SF69">
    <property type="entry name" value="SERINE_THREONINE-PROTEIN KINASE 11-INTERACTING PROTEIN"/>
    <property type="match status" value="1"/>
</dbReference>
<keyword evidence="4" id="KW-0677">Repeat</keyword>
<keyword evidence="2" id="KW-0963">Cytoplasm</keyword>
<keyword evidence="7" id="KW-1185">Reference proteome</keyword>
<dbReference type="InterPro" id="IPR032675">
    <property type="entry name" value="LRR_dom_sf"/>
</dbReference>
<name>A0A835YXQ6_9STRA</name>
<evidence type="ECO:0000256" key="2">
    <source>
        <dbReference type="ARBA" id="ARBA00022490"/>
    </source>
</evidence>
<dbReference type="InterPro" id="IPR025875">
    <property type="entry name" value="Leu-rich_rpt_4"/>
</dbReference>
<dbReference type="PANTHER" id="PTHR15454">
    <property type="entry name" value="NISCHARIN RELATED"/>
    <property type="match status" value="1"/>
</dbReference>
<dbReference type="EMBL" id="JAFCMP010000224">
    <property type="protein sequence ID" value="KAG5182774.1"/>
    <property type="molecule type" value="Genomic_DNA"/>
</dbReference>
<dbReference type="AlphaFoldDB" id="A0A835YXQ6"/>
<organism evidence="6 7">
    <name type="scientific">Tribonema minus</name>
    <dbReference type="NCBI Taxonomy" id="303371"/>
    <lineage>
        <taxon>Eukaryota</taxon>
        <taxon>Sar</taxon>
        <taxon>Stramenopiles</taxon>
        <taxon>Ochrophyta</taxon>
        <taxon>PX clade</taxon>
        <taxon>Xanthophyceae</taxon>
        <taxon>Tribonematales</taxon>
        <taxon>Tribonemataceae</taxon>
        <taxon>Tribonema</taxon>
    </lineage>
</organism>
<dbReference type="Pfam" id="PF12799">
    <property type="entry name" value="LRR_4"/>
    <property type="match status" value="1"/>
</dbReference>
<evidence type="ECO:0000256" key="5">
    <source>
        <dbReference type="SAM" id="MobiDB-lite"/>
    </source>
</evidence>